<evidence type="ECO:0000256" key="5">
    <source>
        <dbReference type="ARBA" id="ARBA00022729"/>
    </source>
</evidence>
<sequence length="630" mass="70509">MKISTVCLAGVLCSVVRGLTISDKSVNESSSLLQGIIFEDINRCGDGGAYGELLNNRAFQGVLDFKPSLDNYEGINEKSELELVNEPLSDALQYSMKVSEGGFINRGYWGVNVKGGEKYTARFYLKDDSNVQNVKVGLKGVSSEEVFASAKAKKSEGDAYLFPAKSNGFQLYSAELVPKKSAPNSNNAFYLEFDGSDAVFNFVSLMPTLYKGRKNGLRADLAEALEGMGSSFLRFPGGNNLEGQTVDTRWKWNETVGPLINRRGRMGDWTYPNTNGLGMHEYFEWCEDMGMTPILDVYAGYSLEGEEVEEEDLQPYIDEVLNQLEYCLGDETTKYGKWRIQNGRKDPFDVRYVEIGNEDFFSKHYDYRFPAYHKAIKDKYPDIVIIASSEVGINFPKDEVLWWDQHYYKTPEWFIGNFSFYDNYPRNNTKVLVSEYAATDVSATQRLPQVVPHSHLLAAIGEAVWMLGMERNSDQVLGACYAPLLQNIHATQTKAPGIIEFGASSTALAPSYYVQNLYANAFGDKILQLQDPKFDPLFYLANLDTKRNRVHVKVANPTNQTLDFSADIDVQGFKQASASGKAISSYDPNAKNFLDQAEAVSPKPLKVSYHDSHLSFTVGPYFFGVVTLQS</sequence>
<dbReference type="Pfam" id="PF06964">
    <property type="entry name" value="Alpha-L-AF_C"/>
    <property type="match status" value="1"/>
</dbReference>
<comment type="similarity">
    <text evidence="3">Belongs to the glycosyl hydrolase 51 family.</text>
</comment>
<gene>
    <name evidence="10" type="ORF">TRICI_006906</name>
</gene>
<proteinExistence type="inferred from homology"/>
<evidence type="ECO:0000313" key="11">
    <source>
        <dbReference type="Proteomes" id="UP000761534"/>
    </source>
</evidence>
<dbReference type="Gene3D" id="2.60.40.1180">
    <property type="entry name" value="Golgi alpha-mannosidase II"/>
    <property type="match status" value="1"/>
</dbReference>
<evidence type="ECO:0000313" key="10">
    <source>
        <dbReference type="EMBL" id="KAA8896372.1"/>
    </source>
</evidence>
<dbReference type="Gene3D" id="3.20.20.80">
    <property type="entry name" value="Glycosidases"/>
    <property type="match status" value="1"/>
</dbReference>
<comment type="catalytic activity">
    <reaction evidence="1">
        <text>Hydrolysis of terminal non-reducing alpha-L-arabinofuranoside residues in alpha-L-arabinosides.</text>
        <dbReference type="EC" id="3.2.1.55"/>
    </reaction>
</comment>
<comment type="caution">
    <text evidence="10">The sequence shown here is derived from an EMBL/GenBank/DDBJ whole genome shotgun (WGS) entry which is preliminary data.</text>
</comment>
<feature type="signal peptide" evidence="8">
    <location>
        <begin position="1"/>
        <end position="18"/>
    </location>
</feature>
<dbReference type="InterPro" id="IPR017853">
    <property type="entry name" value="GH"/>
</dbReference>
<feature type="chain" id="PRO_5024854954" description="non-reducing end alpha-L-arabinofuranosidase" evidence="8">
    <location>
        <begin position="19"/>
        <end position="630"/>
    </location>
</feature>
<accession>A0A642UG25</accession>
<keyword evidence="11" id="KW-1185">Reference proteome</keyword>
<dbReference type="GO" id="GO:0046556">
    <property type="term" value="F:alpha-L-arabinofuranosidase activity"/>
    <property type="evidence" value="ECO:0007669"/>
    <property type="project" value="UniProtKB-EC"/>
</dbReference>
<dbReference type="SUPFAM" id="SSF51011">
    <property type="entry name" value="Glycosyl hydrolase domain"/>
    <property type="match status" value="1"/>
</dbReference>
<dbReference type="Proteomes" id="UP000761534">
    <property type="component" value="Unassembled WGS sequence"/>
</dbReference>
<evidence type="ECO:0000256" key="4">
    <source>
        <dbReference type="ARBA" id="ARBA00012670"/>
    </source>
</evidence>
<reference evidence="10" key="1">
    <citation type="journal article" date="2019" name="G3 (Bethesda)">
        <title>Genome Assemblies of Two Rare Opportunistic Yeast Pathogens: Diutina rugosa (syn. Candida rugosa) and Trichomonascus ciferrii (syn. Candida ciferrii).</title>
        <authorList>
            <person name="Mixao V."/>
            <person name="Saus E."/>
            <person name="Hansen A.P."/>
            <person name="Lass-Florl C."/>
            <person name="Gabaldon T."/>
        </authorList>
    </citation>
    <scope>NUCLEOTIDE SEQUENCE</scope>
    <source>
        <strain evidence="10">CBS 4856</strain>
    </source>
</reference>
<keyword evidence="6" id="KW-0378">Hydrolase</keyword>
<evidence type="ECO:0000256" key="3">
    <source>
        <dbReference type="ARBA" id="ARBA00007186"/>
    </source>
</evidence>
<name>A0A642UG25_9ASCO</name>
<comment type="pathway">
    <text evidence="2">Glycan metabolism; L-arabinan degradation.</text>
</comment>
<evidence type="ECO:0000256" key="6">
    <source>
        <dbReference type="ARBA" id="ARBA00022801"/>
    </source>
</evidence>
<dbReference type="PANTHER" id="PTHR31776:SF0">
    <property type="entry name" value="ALPHA-L-ARABINOFURANOSIDASE 1"/>
    <property type="match status" value="1"/>
</dbReference>
<evidence type="ECO:0000259" key="9">
    <source>
        <dbReference type="SMART" id="SM00813"/>
    </source>
</evidence>
<dbReference type="InterPro" id="IPR051563">
    <property type="entry name" value="Glycosyl_Hydrolase_51"/>
</dbReference>
<dbReference type="PANTHER" id="PTHR31776">
    <property type="entry name" value="ALPHA-L-ARABINOFURANOSIDASE 1"/>
    <property type="match status" value="1"/>
</dbReference>
<dbReference type="VEuPathDB" id="FungiDB:TRICI_006906"/>
<dbReference type="UniPathway" id="UPA00667"/>
<dbReference type="AlphaFoldDB" id="A0A642UG25"/>
<dbReference type="SUPFAM" id="SSF51445">
    <property type="entry name" value="(Trans)glycosidases"/>
    <property type="match status" value="1"/>
</dbReference>
<protein>
    <recommendedName>
        <fullName evidence="4">non-reducing end alpha-L-arabinofuranosidase</fullName>
        <ecNumber evidence="4">3.2.1.55</ecNumber>
    </recommendedName>
</protein>
<keyword evidence="7" id="KW-0325">Glycoprotein</keyword>
<organism evidence="10 11">
    <name type="scientific">Trichomonascus ciferrii</name>
    <dbReference type="NCBI Taxonomy" id="44093"/>
    <lineage>
        <taxon>Eukaryota</taxon>
        <taxon>Fungi</taxon>
        <taxon>Dikarya</taxon>
        <taxon>Ascomycota</taxon>
        <taxon>Saccharomycotina</taxon>
        <taxon>Dipodascomycetes</taxon>
        <taxon>Dipodascales</taxon>
        <taxon>Trichomonascaceae</taxon>
        <taxon>Trichomonascus</taxon>
        <taxon>Trichomonascus ciferrii complex</taxon>
    </lineage>
</organism>
<dbReference type="EC" id="3.2.1.55" evidence="4"/>
<evidence type="ECO:0000256" key="8">
    <source>
        <dbReference type="SAM" id="SignalP"/>
    </source>
</evidence>
<dbReference type="InterPro" id="IPR055235">
    <property type="entry name" value="ASD1_cat"/>
</dbReference>
<feature type="domain" description="Alpha-L-arabinofuranosidase C-terminal" evidence="9">
    <location>
        <begin position="434"/>
        <end position="622"/>
    </location>
</feature>
<dbReference type="SMART" id="SM00813">
    <property type="entry name" value="Alpha-L-AF_C"/>
    <property type="match status" value="1"/>
</dbReference>
<dbReference type="GO" id="GO:0046373">
    <property type="term" value="P:L-arabinose metabolic process"/>
    <property type="evidence" value="ECO:0007669"/>
    <property type="project" value="InterPro"/>
</dbReference>
<evidence type="ECO:0000256" key="1">
    <source>
        <dbReference type="ARBA" id="ARBA00001462"/>
    </source>
</evidence>
<evidence type="ECO:0000256" key="7">
    <source>
        <dbReference type="ARBA" id="ARBA00023180"/>
    </source>
</evidence>
<dbReference type="EMBL" id="SWFS01000582">
    <property type="protein sequence ID" value="KAA8896372.1"/>
    <property type="molecule type" value="Genomic_DNA"/>
</dbReference>
<dbReference type="GO" id="GO:0031222">
    <property type="term" value="P:arabinan catabolic process"/>
    <property type="evidence" value="ECO:0007669"/>
    <property type="project" value="UniProtKB-UniPathway"/>
</dbReference>
<evidence type="ECO:0000256" key="2">
    <source>
        <dbReference type="ARBA" id="ARBA00004834"/>
    </source>
</evidence>
<dbReference type="InterPro" id="IPR013780">
    <property type="entry name" value="Glyco_hydro_b"/>
</dbReference>
<dbReference type="InterPro" id="IPR010720">
    <property type="entry name" value="Alpha-L-AF_C"/>
</dbReference>
<dbReference type="Pfam" id="PF22848">
    <property type="entry name" value="ASD1_dom"/>
    <property type="match status" value="1"/>
</dbReference>
<keyword evidence="5 8" id="KW-0732">Signal</keyword>
<dbReference type="OrthoDB" id="406864at2759"/>